<evidence type="ECO:0000256" key="2">
    <source>
        <dbReference type="ARBA" id="ARBA00004286"/>
    </source>
</evidence>
<feature type="domain" description="RING-type" evidence="16">
    <location>
        <begin position="26"/>
        <end position="66"/>
    </location>
</feature>
<feature type="region of interest" description="Disordered" evidence="15">
    <location>
        <begin position="1026"/>
        <end position="1107"/>
    </location>
</feature>
<feature type="compositionally biased region" description="Polar residues" evidence="15">
    <location>
        <begin position="1265"/>
        <end position="1278"/>
    </location>
</feature>
<feature type="compositionally biased region" description="Basic residues" evidence="15">
    <location>
        <begin position="317"/>
        <end position="326"/>
    </location>
</feature>
<evidence type="ECO:0000256" key="8">
    <source>
        <dbReference type="ARBA" id="ARBA00022833"/>
    </source>
</evidence>
<dbReference type="SUPFAM" id="SSF52113">
    <property type="entry name" value="BRCT domain"/>
    <property type="match status" value="2"/>
</dbReference>
<dbReference type="SMART" id="SM00184">
    <property type="entry name" value="RING"/>
    <property type="match status" value="1"/>
</dbReference>
<feature type="compositionally biased region" description="Basic residues" evidence="15">
    <location>
        <begin position="130"/>
        <end position="142"/>
    </location>
</feature>
<proteinExistence type="predicted"/>
<dbReference type="PANTHER" id="PTHR13763:SF0">
    <property type="entry name" value="BREAST CANCER TYPE 1 SUSCEPTIBILITY PROTEIN"/>
    <property type="match status" value="1"/>
</dbReference>
<feature type="domain" description="BRCT" evidence="17">
    <location>
        <begin position="1426"/>
        <end position="1526"/>
    </location>
</feature>
<feature type="region of interest" description="Disordered" evidence="15">
    <location>
        <begin position="349"/>
        <end position="385"/>
    </location>
</feature>
<reference evidence="18 19" key="1">
    <citation type="submission" date="2023-09" db="EMBL/GenBank/DDBJ databases">
        <title>Genomes of two closely related lineages of the louse Polyplax serrata with different host specificities.</title>
        <authorList>
            <person name="Martinu J."/>
            <person name="Tarabai H."/>
            <person name="Stefka J."/>
            <person name="Hypsa V."/>
        </authorList>
    </citation>
    <scope>NUCLEOTIDE SEQUENCE [LARGE SCALE GENOMIC DNA]</scope>
    <source>
        <strain evidence="18">98ZLc_SE</strain>
    </source>
</reference>
<keyword evidence="3" id="KW-0158">Chromosome</keyword>
<evidence type="ECO:0000256" key="4">
    <source>
        <dbReference type="ARBA" id="ARBA00022723"/>
    </source>
</evidence>
<name>A0ABR1AK01_POLSC</name>
<evidence type="ECO:0000256" key="12">
    <source>
        <dbReference type="ARBA" id="ARBA00031556"/>
    </source>
</evidence>
<evidence type="ECO:0000256" key="3">
    <source>
        <dbReference type="ARBA" id="ARBA00022454"/>
    </source>
</evidence>
<feature type="region of interest" description="Disordered" evidence="15">
    <location>
        <begin position="295"/>
        <end position="326"/>
    </location>
</feature>
<keyword evidence="6" id="KW-0227">DNA damage</keyword>
<feature type="region of interest" description="Disordered" evidence="15">
    <location>
        <begin position="127"/>
        <end position="152"/>
    </location>
</feature>
<feature type="compositionally biased region" description="Basic and acidic residues" evidence="15">
    <location>
        <begin position="934"/>
        <end position="952"/>
    </location>
</feature>
<feature type="compositionally biased region" description="Polar residues" evidence="15">
    <location>
        <begin position="979"/>
        <end position="989"/>
    </location>
</feature>
<evidence type="ECO:0000256" key="13">
    <source>
        <dbReference type="PROSITE-ProRule" id="PRU00175"/>
    </source>
</evidence>
<evidence type="ECO:0000259" key="17">
    <source>
        <dbReference type="PROSITE" id="PS50172"/>
    </source>
</evidence>
<feature type="compositionally biased region" description="Polar residues" evidence="15">
    <location>
        <begin position="349"/>
        <end position="360"/>
    </location>
</feature>
<keyword evidence="8" id="KW-0862">Zinc</keyword>
<dbReference type="InterPro" id="IPR001841">
    <property type="entry name" value="Znf_RING"/>
</dbReference>
<evidence type="ECO:0000256" key="15">
    <source>
        <dbReference type="SAM" id="MobiDB-lite"/>
    </source>
</evidence>
<dbReference type="InterPro" id="IPR036420">
    <property type="entry name" value="BRCT_dom_sf"/>
</dbReference>
<gene>
    <name evidence="18" type="ORF">RUM44_001432</name>
</gene>
<keyword evidence="10" id="KW-0539">Nucleus</keyword>
<evidence type="ECO:0000256" key="5">
    <source>
        <dbReference type="ARBA" id="ARBA00022737"/>
    </source>
</evidence>
<keyword evidence="11" id="KW-0131">Cell cycle</keyword>
<evidence type="ECO:0000313" key="18">
    <source>
        <dbReference type="EMBL" id="KAK6621625.1"/>
    </source>
</evidence>
<dbReference type="Pfam" id="PF00097">
    <property type="entry name" value="zf-C3HC4"/>
    <property type="match status" value="1"/>
</dbReference>
<dbReference type="Gene3D" id="3.40.50.10190">
    <property type="entry name" value="BRCT domain"/>
    <property type="match status" value="2"/>
</dbReference>
<feature type="region of interest" description="Disordered" evidence="15">
    <location>
        <begin position="253"/>
        <end position="274"/>
    </location>
</feature>
<dbReference type="InterPro" id="IPR013083">
    <property type="entry name" value="Znf_RING/FYVE/PHD"/>
</dbReference>
<comment type="subcellular location">
    <subcellularLocation>
        <location evidence="2">Chromosome</location>
    </subcellularLocation>
    <subcellularLocation>
        <location evidence="1">Nucleus</location>
    </subcellularLocation>
</comment>
<evidence type="ECO:0000259" key="16">
    <source>
        <dbReference type="PROSITE" id="PS50089"/>
    </source>
</evidence>
<evidence type="ECO:0000256" key="14">
    <source>
        <dbReference type="SAM" id="Coils"/>
    </source>
</evidence>
<dbReference type="PROSITE" id="PS50172">
    <property type="entry name" value="BRCT"/>
    <property type="match status" value="2"/>
</dbReference>
<dbReference type="InterPro" id="IPR018957">
    <property type="entry name" value="Znf_C3HC4_RING-type"/>
</dbReference>
<dbReference type="Proteomes" id="UP001359485">
    <property type="component" value="Unassembled WGS sequence"/>
</dbReference>
<feature type="compositionally biased region" description="Low complexity" evidence="15">
    <location>
        <begin position="1026"/>
        <end position="1036"/>
    </location>
</feature>
<sequence length="1624" mass="182949">MEKNRISNLIKSLDNELFDFTSNLICSICQELFHKPVTTICGHSYCSTCIKRFLSNKDNSGCPLCKHPLKRYDLESSAVKQTLSEICRELPKAFLHDLKDLQTFTKEVTEDQIEALKLVQMITQDSPNIKNKKKRTSRKKNSSNKPKECDAPNSEIETYVPVLKRSAHVIEYMGAKKKQLDDLVSISQTEAVSHHSISGLTDLDKNLKNIEKIQATEKVMEWFETVGDNIFHNSLVSSPVSSSLLNDCPDMSDHKMSTRNSKESIPTIIGPKHLSNGEKLESMIRVDYKKQTLNDSTNKSELKPDPYEFVPSQNKGHVNKKRKRSLGVKKKLPDFQVLHSFTKESVKRNSILQNQNPNIENETEDEETSPNEMKPPAENTGTAEPIITASQKFNQLLLETREEEKKGANDVHTLFPGTQLSSAQFLDCSATSQFLSTNKSKKEIIKSAEEDEKFDLSDTKACDLFANFPVRSSKNSGVLPQKNNRQSGRGKKQILTNQTEKFSEIMNLGSNDALELEESMEKYVKAFGKNKKNDELKSTVKKLKGKNSVKKSTLLMDLLEEIASDSINIYGNHPNHLPLKLSNLKMGNNEESVQESKLKIFKPLEKQIDNFSTTQKLLKSQMQNSKSNEQLDSNNDKYPLSSQTVEMVGFCTQGELPLQEKALKEMVANLEKELQETELNVSTESEETNDVGSSDVIPCESLVNNIDNKQIPPAHHIEETRDDKSSNPLTKQAAKSSLVSFTLMGKIKKRKAPMFSFLQLGRLTPSSRRSNSSVVKLVFPTGFLSLSRKHITPKMCTTAVQTSPNSCHSVKRSAKEGVSVEVQTSAKLMRSTSIQTCQISWPSSVTHTSRGPNKSVAVQTSRINICNAEIQTSQSGISAVIQEGKSLGVQTSLELSQSTEVQRSGLEKEVKSVGNQTSQVLLCCNSETSEHDIQVETDLRGRTEDDVNDSSKSKNKRKREVKTPLKNESSGKNKKLKKTSSGETAVDNKNTCSEAMEECEWSHLTQNKLTTHKADSNDIIMESPLRTNRSSRISANRRSEAVRGKRNEKQDTFDFPNEEARESKRLKGSDLKKFSEAHDSRQLKISDPEKINEKDDKRMEGPAETESSDALILKVLRNIDLDLSVKNAKKSQEEVIECFKVEKSEESDSDFFVEQTPPRPRYSLMEESKNSRFSLGPRSLRLDSQEKKTCTPVEEPKEELKRENSFLVLSEPADDFVPEFSPVNRKEMFDDAEKLSFTQCGQKTPQESSMKDDDQCHSDQYFHLSVQSTNENDQNRINVSPDEDREQKIKEESVRRVNSIAESWKRVANLSQPKQSLLIRKRYCIVASSVKNPNIVRKFAAEFKMEYSNKPSKEMTHLIVGLHKNDDGEVLPLCTPKVLFAMANKKWVVSEAWAENSLKARKILDEEAYETCDPIGGLGCRAARLSTDHLFKNCEICLYGNFENVLMEELPDLILDSGGTLVQKPEKFSFFSTKIRLIIADKDCLNMSAKELRDMFEKFRAVVLSRDIIIMSIQSHKLSNFLPYLLHPASTSELIDMGYPNDLDSIVQSSRKALSCTPAQRDRGVPVNLHPEMDIIVEGMTTTLRNGQCMGAALSAHHKCRVMKTGNWGQEARDLGHTYCAINT</sequence>
<feature type="domain" description="BRCT" evidence="17">
    <location>
        <begin position="1334"/>
        <end position="1411"/>
    </location>
</feature>
<protein>
    <recommendedName>
        <fullName evidence="12">RING-type E3 ubiquitin transferase BRCA1</fullName>
    </recommendedName>
</protein>
<dbReference type="EMBL" id="JAWJWF010000047">
    <property type="protein sequence ID" value="KAK6621625.1"/>
    <property type="molecule type" value="Genomic_DNA"/>
</dbReference>
<evidence type="ECO:0000256" key="6">
    <source>
        <dbReference type="ARBA" id="ARBA00022763"/>
    </source>
</evidence>
<comment type="caution">
    <text evidence="18">The sequence shown here is derived from an EMBL/GenBank/DDBJ whole genome shotgun (WGS) entry which is preliminary data.</text>
</comment>
<dbReference type="InterPro" id="IPR017907">
    <property type="entry name" value="Znf_RING_CS"/>
</dbReference>
<feature type="compositionally biased region" description="Basic and acidic residues" evidence="15">
    <location>
        <begin position="1037"/>
        <end position="1101"/>
    </location>
</feature>
<dbReference type="PROSITE" id="PS00518">
    <property type="entry name" value="ZF_RING_1"/>
    <property type="match status" value="1"/>
</dbReference>
<keyword evidence="9" id="KW-0234">DNA repair</keyword>
<feature type="compositionally biased region" description="Basic and acidic residues" evidence="15">
    <location>
        <begin position="961"/>
        <end position="971"/>
    </location>
</feature>
<feature type="compositionally biased region" description="Basic and acidic residues" evidence="15">
    <location>
        <begin position="295"/>
        <end position="306"/>
    </location>
</feature>
<feature type="region of interest" description="Disordered" evidence="15">
    <location>
        <begin position="1265"/>
        <end position="1291"/>
    </location>
</feature>
<feature type="region of interest" description="Disordered" evidence="15">
    <location>
        <begin position="934"/>
        <end position="989"/>
    </location>
</feature>
<keyword evidence="4" id="KW-0479">Metal-binding</keyword>
<keyword evidence="5" id="KW-0677">Repeat</keyword>
<accession>A0ABR1AK01</accession>
<evidence type="ECO:0000256" key="7">
    <source>
        <dbReference type="ARBA" id="ARBA00022771"/>
    </source>
</evidence>
<organism evidence="18 19">
    <name type="scientific">Polyplax serrata</name>
    <name type="common">Common mouse louse</name>
    <dbReference type="NCBI Taxonomy" id="468196"/>
    <lineage>
        <taxon>Eukaryota</taxon>
        <taxon>Metazoa</taxon>
        <taxon>Ecdysozoa</taxon>
        <taxon>Arthropoda</taxon>
        <taxon>Hexapoda</taxon>
        <taxon>Insecta</taxon>
        <taxon>Pterygota</taxon>
        <taxon>Neoptera</taxon>
        <taxon>Paraneoptera</taxon>
        <taxon>Psocodea</taxon>
        <taxon>Troctomorpha</taxon>
        <taxon>Phthiraptera</taxon>
        <taxon>Anoplura</taxon>
        <taxon>Polyplacidae</taxon>
        <taxon>Polyplax</taxon>
    </lineage>
</organism>
<keyword evidence="7 13" id="KW-0863">Zinc-finger</keyword>
<feature type="compositionally biased region" description="Basic and acidic residues" evidence="15">
    <location>
        <begin position="253"/>
        <end position="262"/>
    </location>
</feature>
<evidence type="ECO:0000313" key="19">
    <source>
        <dbReference type="Proteomes" id="UP001359485"/>
    </source>
</evidence>
<dbReference type="PROSITE" id="PS50089">
    <property type="entry name" value="ZF_RING_2"/>
    <property type="match status" value="1"/>
</dbReference>
<dbReference type="PANTHER" id="PTHR13763">
    <property type="entry name" value="BREAST CANCER TYPE 1 SUSCEPTIBILITY PROTEIN BRCA1"/>
    <property type="match status" value="1"/>
</dbReference>
<evidence type="ECO:0000256" key="9">
    <source>
        <dbReference type="ARBA" id="ARBA00023204"/>
    </source>
</evidence>
<dbReference type="Gene3D" id="3.30.40.10">
    <property type="entry name" value="Zinc/RING finger domain, C3HC4 (zinc finger)"/>
    <property type="match status" value="1"/>
</dbReference>
<dbReference type="InterPro" id="IPR031099">
    <property type="entry name" value="BRCA1-associated"/>
</dbReference>
<keyword evidence="19" id="KW-1185">Reference proteome</keyword>
<keyword evidence="14" id="KW-0175">Coiled coil</keyword>
<dbReference type="SUPFAM" id="SSF57850">
    <property type="entry name" value="RING/U-box"/>
    <property type="match status" value="1"/>
</dbReference>
<evidence type="ECO:0000256" key="10">
    <source>
        <dbReference type="ARBA" id="ARBA00023242"/>
    </source>
</evidence>
<evidence type="ECO:0000256" key="1">
    <source>
        <dbReference type="ARBA" id="ARBA00004123"/>
    </source>
</evidence>
<dbReference type="InterPro" id="IPR001357">
    <property type="entry name" value="BRCT_dom"/>
</dbReference>
<evidence type="ECO:0000256" key="11">
    <source>
        <dbReference type="ARBA" id="ARBA00023306"/>
    </source>
</evidence>
<feature type="coiled-coil region" evidence="14">
    <location>
        <begin position="660"/>
        <end position="687"/>
    </location>
</feature>